<name>Q0UXV2_PHANO</name>
<dbReference type="RefSeq" id="XP_001793978.1">
    <property type="nucleotide sequence ID" value="XM_001793926.1"/>
</dbReference>
<gene>
    <name evidence="1" type="ORF">SNOG_03412</name>
</gene>
<proteinExistence type="predicted"/>
<evidence type="ECO:0000313" key="2">
    <source>
        <dbReference type="Proteomes" id="UP000001055"/>
    </source>
</evidence>
<dbReference type="InParanoid" id="Q0UXV2"/>
<evidence type="ECO:0000313" key="1">
    <source>
        <dbReference type="EMBL" id="EAT88617.2"/>
    </source>
</evidence>
<accession>Q0UXV2</accession>
<dbReference type="EMBL" id="CH445329">
    <property type="protein sequence ID" value="EAT88617.2"/>
    <property type="molecule type" value="Genomic_DNA"/>
</dbReference>
<dbReference type="Proteomes" id="UP000001055">
    <property type="component" value="Unassembled WGS sequence"/>
</dbReference>
<organism evidence="1 2">
    <name type="scientific">Phaeosphaeria nodorum (strain SN15 / ATCC MYA-4574 / FGSC 10173)</name>
    <name type="common">Glume blotch fungus</name>
    <name type="synonym">Parastagonospora nodorum</name>
    <dbReference type="NCBI Taxonomy" id="321614"/>
    <lineage>
        <taxon>Eukaryota</taxon>
        <taxon>Fungi</taxon>
        <taxon>Dikarya</taxon>
        <taxon>Ascomycota</taxon>
        <taxon>Pezizomycotina</taxon>
        <taxon>Dothideomycetes</taxon>
        <taxon>Pleosporomycetidae</taxon>
        <taxon>Pleosporales</taxon>
        <taxon>Pleosporineae</taxon>
        <taxon>Phaeosphaeriaceae</taxon>
        <taxon>Parastagonospora</taxon>
    </lineage>
</organism>
<reference evidence="2" key="1">
    <citation type="journal article" date="2007" name="Plant Cell">
        <title>Dothideomycete-plant interactions illuminated by genome sequencing and EST analysis of the wheat pathogen Stagonospora nodorum.</title>
        <authorList>
            <person name="Hane J.K."/>
            <person name="Lowe R.G."/>
            <person name="Solomon P.S."/>
            <person name="Tan K.C."/>
            <person name="Schoch C.L."/>
            <person name="Spatafora J.W."/>
            <person name="Crous P.W."/>
            <person name="Kodira C."/>
            <person name="Birren B.W."/>
            <person name="Galagan J.E."/>
            <person name="Torriani S.F."/>
            <person name="McDonald B.A."/>
            <person name="Oliver R.P."/>
        </authorList>
    </citation>
    <scope>NUCLEOTIDE SEQUENCE [LARGE SCALE GENOMIC DNA]</scope>
    <source>
        <strain evidence="2">SN15 / ATCC MYA-4574 / FGSC 10173</strain>
    </source>
</reference>
<sequence>MARGGWDRNVTCGGRGCGWGQKRNTWLSSVEDVDRTGVGSIEWIPTNKLHDLFFLYYMFLPAPKPIAPDVSFQESTSTYAPHLDSAHSSTHYNSYSYGTPHSRCNHYTNGNPHNHRNWYSCDIVRSPYSWYMSGTRHKTCKMCKSGTRCSLCSYCRSGLWLQR</sequence>
<protein>
    <submittedName>
        <fullName evidence="1">Uncharacterized protein</fullName>
    </submittedName>
</protein>
<dbReference type="HOGENOM" id="CLU_1627677_0_0_1"/>
<dbReference type="AlphaFoldDB" id="Q0UXV2"/>
<dbReference type="KEGG" id="pno:SNOG_03412"/>
<dbReference type="GeneID" id="5970841"/>